<dbReference type="STRING" id="329046.A0A1Y2CQM0"/>
<dbReference type="AlphaFoldDB" id="A0A1Y2CQM0"/>
<comment type="caution">
    <text evidence="7">The sequence shown here is derived from an EMBL/GenBank/DDBJ whole genome shotgun (WGS) entry which is preliminary data.</text>
</comment>
<feature type="transmembrane region" description="Helical" evidence="5">
    <location>
        <begin position="210"/>
        <end position="229"/>
    </location>
</feature>
<name>A0A1Y2CQM0_9FUNG</name>
<keyword evidence="3 5" id="KW-1133">Transmembrane helix</keyword>
<evidence type="ECO:0000256" key="2">
    <source>
        <dbReference type="ARBA" id="ARBA00022692"/>
    </source>
</evidence>
<feature type="transmembrane region" description="Helical" evidence="5">
    <location>
        <begin position="123"/>
        <end position="142"/>
    </location>
</feature>
<dbReference type="InterPro" id="IPR004853">
    <property type="entry name" value="Sugar_P_trans_dom"/>
</dbReference>
<keyword evidence="2 5" id="KW-0812">Transmembrane</keyword>
<evidence type="ECO:0000256" key="1">
    <source>
        <dbReference type="ARBA" id="ARBA00004141"/>
    </source>
</evidence>
<accession>A0A1Y2CQM0</accession>
<comment type="subcellular location">
    <subcellularLocation>
        <location evidence="1">Membrane</location>
        <topology evidence="1">Multi-pass membrane protein</topology>
    </subcellularLocation>
</comment>
<dbReference type="SUPFAM" id="SSF103481">
    <property type="entry name" value="Multidrug resistance efflux transporter EmrE"/>
    <property type="match status" value="1"/>
</dbReference>
<evidence type="ECO:0000313" key="8">
    <source>
        <dbReference type="Proteomes" id="UP000193642"/>
    </source>
</evidence>
<dbReference type="PANTHER" id="PTHR11132">
    <property type="entry name" value="SOLUTE CARRIER FAMILY 35"/>
    <property type="match status" value="1"/>
</dbReference>
<evidence type="ECO:0000313" key="7">
    <source>
        <dbReference type="EMBL" id="ORY49330.1"/>
    </source>
</evidence>
<evidence type="ECO:0000256" key="4">
    <source>
        <dbReference type="ARBA" id="ARBA00023136"/>
    </source>
</evidence>
<keyword evidence="8" id="KW-1185">Reference proteome</keyword>
<dbReference type="InterPro" id="IPR037185">
    <property type="entry name" value="EmrE-like"/>
</dbReference>
<dbReference type="InterPro" id="IPR050186">
    <property type="entry name" value="TPT_transporter"/>
</dbReference>
<keyword evidence="4 5" id="KW-0472">Membrane</keyword>
<dbReference type="OrthoDB" id="6418713at2759"/>
<dbReference type="EMBL" id="MCGO01000009">
    <property type="protein sequence ID" value="ORY49330.1"/>
    <property type="molecule type" value="Genomic_DNA"/>
</dbReference>
<dbReference type="Proteomes" id="UP000193642">
    <property type="component" value="Unassembled WGS sequence"/>
</dbReference>
<organism evidence="7 8">
    <name type="scientific">Rhizoclosmatium globosum</name>
    <dbReference type="NCBI Taxonomy" id="329046"/>
    <lineage>
        <taxon>Eukaryota</taxon>
        <taxon>Fungi</taxon>
        <taxon>Fungi incertae sedis</taxon>
        <taxon>Chytridiomycota</taxon>
        <taxon>Chytridiomycota incertae sedis</taxon>
        <taxon>Chytridiomycetes</taxon>
        <taxon>Chytridiales</taxon>
        <taxon>Chytriomycetaceae</taxon>
        <taxon>Rhizoclosmatium</taxon>
    </lineage>
</organism>
<feature type="transmembrane region" description="Helical" evidence="5">
    <location>
        <begin position="97"/>
        <end position="116"/>
    </location>
</feature>
<feature type="transmembrane region" description="Helical" evidence="5">
    <location>
        <begin position="32"/>
        <end position="53"/>
    </location>
</feature>
<feature type="domain" description="Sugar phosphate transporter" evidence="6">
    <location>
        <begin position="3"/>
        <end position="174"/>
    </location>
</feature>
<sequence>MILRYISSSALSICNKHMLGGGPDNLKFNYPLLLSCIHSIANYVFTSILLAVFYKHERKTKSESLSVYLHSTVPTAFCAVLDIGLSNASLQYISLSFYTIVKSIVPVWVLVFSVLFGLERMKLSIFVVISLMCLGVALTVMGEIHFSWFGFVLIQSASMSSGLRWSLTQLLLRKNTQKSIAQKPFSGDKEDSEIVVEEKKDSKDNNPIKTLHRLSPVMAIMFAIGSLWLEATGVNGWIESPFFQSFPTALRTLSFILFGACLALGMTLSQFYVVLSTSV</sequence>
<feature type="transmembrane region" description="Helical" evidence="5">
    <location>
        <begin position="249"/>
        <end position="275"/>
    </location>
</feature>
<protein>
    <recommendedName>
        <fullName evidence="6">Sugar phosphate transporter domain-containing protein</fullName>
    </recommendedName>
</protein>
<proteinExistence type="predicted"/>
<feature type="transmembrane region" description="Helical" evidence="5">
    <location>
        <begin position="148"/>
        <end position="167"/>
    </location>
</feature>
<evidence type="ECO:0000256" key="5">
    <source>
        <dbReference type="SAM" id="Phobius"/>
    </source>
</evidence>
<dbReference type="Pfam" id="PF03151">
    <property type="entry name" value="TPT"/>
    <property type="match status" value="1"/>
</dbReference>
<dbReference type="GO" id="GO:0016020">
    <property type="term" value="C:membrane"/>
    <property type="evidence" value="ECO:0007669"/>
    <property type="project" value="UniProtKB-SubCell"/>
</dbReference>
<reference evidence="7 8" key="1">
    <citation type="submission" date="2016-07" db="EMBL/GenBank/DDBJ databases">
        <title>Pervasive Adenine N6-methylation of Active Genes in Fungi.</title>
        <authorList>
            <consortium name="DOE Joint Genome Institute"/>
            <person name="Mondo S.J."/>
            <person name="Dannebaum R.O."/>
            <person name="Kuo R.C."/>
            <person name="Labutti K."/>
            <person name="Haridas S."/>
            <person name="Kuo A."/>
            <person name="Salamov A."/>
            <person name="Ahrendt S.R."/>
            <person name="Lipzen A."/>
            <person name="Sullivan W."/>
            <person name="Andreopoulos W.B."/>
            <person name="Clum A."/>
            <person name="Lindquist E."/>
            <person name="Daum C."/>
            <person name="Ramamoorthy G.K."/>
            <person name="Gryganskyi A."/>
            <person name="Culley D."/>
            <person name="Magnuson J.K."/>
            <person name="James T.Y."/>
            <person name="O'Malley M.A."/>
            <person name="Stajich J.E."/>
            <person name="Spatafora J.W."/>
            <person name="Visel A."/>
            <person name="Grigoriev I.V."/>
        </authorList>
    </citation>
    <scope>NUCLEOTIDE SEQUENCE [LARGE SCALE GENOMIC DNA]</scope>
    <source>
        <strain evidence="7 8">JEL800</strain>
    </source>
</reference>
<evidence type="ECO:0000259" key="6">
    <source>
        <dbReference type="Pfam" id="PF03151"/>
    </source>
</evidence>
<evidence type="ECO:0000256" key="3">
    <source>
        <dbReference type="ARBA" id="ARBA00022989"/>
    </source>
</evidence>
<feature type="transmembrane region" description="Helical" evidence="5">
    <location>
        <begin position="65"/>
        <end position="85"/>
    </location>
</feature>
<gene>
    <name evidence="7" type="ORF">BCR33DRAFT_580323</name>
</gene>